<name>A0A2U2X4E6_9FLAO</name>
<comment type="caution">
    <text evidence="1">The sequence shown here is derived from an EMBL/GenBank/DDBJ whole genome shotgun (WGS) entry which is preliminary data.</text>
</comment>
<protein>
    <recommendedName>
        <fullName evidence="3">SRPBCC family protein</fullName>
    </recommendedName>
</protein>
<reference evidence="2" key="3">
    <citation type="submission" date="2018-05" db="EMBL/GenBank/DDBJ databases">
        <authorList>
            <person name="Lu D."/>
        </authorList>
    </citation>
    <scope>NUCLEOTIDE SEQUENCE [LARGE SCALE GENOMIC DNA]</scope>
    <source>
        <strain evidence="2">ZY111</strain>
    </source>
</reference>
<dbReference type="AlphaFoldDB" id="A0A2U2X4E6"/>
<evidence type="ECO:0008006" key="3">
    <source>
        <dbReference type="Google" id="ProtNLM"/>
    </source>
</evidence>
<organism evidence="1 2">
    <name type="scientific">Algibacter marinivivus</name>
    <dbReference type="NCBI Taxonomy" id="2100723"/>
    <lineage>
        <taxon>Bacteria</taxon>
        <taxon>Pseudomonadati</taxon>
        <taxon>Bacteroidota</taxon>
        <taxon>Flavobacteriia</taxon>
        <taxon>Flavobacteriales</taxon>
        <taxon>Flavobacteriaceae</taxon>
        <taxon>Algibacter</taxon>
    </lineage>
</organism>
<evidence type="ECO:0000313" key="2">
    <source>
        <dbReference type="Proteomes" id="UP000245375"/>
    </source>
</evidence>
<keyword evidence="2" id="KW-1185">Reference proteome</keyword>
<dbReference type="RefSeq" id="WP_109353013.1">
    <property type="nucleotide sequence ID" value="NZ_QFRI01000002.1"/>
</dbReference>
<proteinExistence type="predicted"/>
<evidence type="ECO:0000313" key="1">
    <source>
        <dbReference type="EMBL" id="PWH82658.1"/>
    </source>
</evidence>
<gene>
    <name evidence="1" type="ORF">DIS18_10495</name>
</gene>
<dbReference type="OrthoDB" id="7067492at2"/>
<reference evidence="2" key="2">
    <citation type="submission" date="2018-05" db="EMBL/GenBank/DDBJ databases">
        <title>Algibacter marinivivus sp. nov., isolated from sample around a algae.</title>
        <authorList>
            <person name="Lu D."/>
        </authorList>
    </citation>
    <scope>NUCLEOTIDE SEQUENCE [LARGE SCALE GENOMIC DNA]</scope>
    <source>
        <strain evidence="2">ZY111</strain>
    </source>
</reference>
<dbReference type="EMBL" id="QFRI01000002">
    <property type="protein sequence ID" value="PWH82658.1"/>
    <property type="molecule type" value="Genomic_DNA"/>
</dbReference>
<sequence>MQVVNIHKRTINQPKAQVVTLLKTLSTKNDKVWPKDRWPAMRFKNGLKVGEKGGHGIIGYAIETFEIEERIVFRFLKPKGFNGIHKFEIEAMDAKSTEIKHSIIMETEGLATFKWIFVIRWLHDALIENAFDTVENNFLETKKFTKWSFWVRIWRYILK</sequence>
<reference evidence="1 2" key="1">
    <citation type="submission" date="2018-05" db="EMBL/GenBank/DDBJ databases">
        <title>Algibacter marinivivus sp. nov., isolated from sample around a algae.</title>
        <authorList>
            <person name="Zhong X."/>
        </authorList>
    </citation>
    <scope>NUCLEOTIDE SEQUENCE [LARGE SCALE GENOMIC DNA]</scope>
    <source>
        <strain evidence="1 2">ZY111</strain>
    </source>
</reference>
<accession>A0A2U2X4E6</accession>
<dbReference type="Proteomes" id="UP000245375">
    <property type="component" value="Unassembled WGS sequence"/>
</dbReference>